<dbReference type="Proteomes" id="UP000655570">
    <property type="component" value="Unassembled WGS sequence"/>
</dbReference>
<dbReference type="RefSeq" id="WP_191800385.1">
    <property type="nucleotide sequence ID" value="NZ_JACSQF010000001.1"/>
</dbReference>
<dbReference type="Pfam" id="PF13480">
    <property type="entry name" value="Acetyltransf_6"/>
    <property type="match status" value="1"/>
</dbReference>
<sequence length="377" mass="41472">MNGRIVDVSALSSDDLERWRALAEDVVEPNVFYEPEFVVPTHQHFGEGRGIRLVVALSPDGSWQAALPFESVPGDTRWPFPHASNAGPGLYEYTSLGTPLLRGDPAESARALLDALLAHRSALGRVFTFHLVTTTMPGGRALLDEIARRRCAVHVWGTSERAAVVAADRRPTSWQDLVSTKRARVLRRRLRLLRDALGGDEQHPLALVRSAQDIDAYLAFEMGSWKGGEDGPAFARRDGGAEWWRTVFEGFSTRGDGHLLELTVDGGQTAYMGTFLSSGRSVFCMYDAYAPAFGSFSPGSLGRLLVNEHFSVSGAYDLLDTCMDPSRYPDQTQHFPDRVSTVSLTVALGPWPVHGALRLRTTAGRAVHRLRDRLGED</sequence>
<dbReference type="InterPro" id="IPR038740">
    <property type="entry name" value="BioF2-like_GNAT_dom"/>
</dbReference>
<feature type="domain" description="BioF2-like acetyltransferase" evidence="1">
    <location>
        <begin position="181"/>
        <end position="314"/>
    </location>
</feature>
<evidence type="ECO:0000313" key="2">
    <source>
        <dbReference type="EMBL" id="MBD7979418.1"/>
    </source>
</evidence>
<comment type="caution">
    <text evidence="2">The sequence shown here is derived from an EMBL/GenBank/DDBJ whole genome shotgun (WGS) entry which is preliminary data.</text>
</comment>
<evidence type="ECO:0000259" key="1">
    <source>
        <dbReference type="Pfam" id="PF13480"/>
    </source>
</evidence>
<organism evidence="2 3">
    <name type="scientific">Oerskovia merdavium</name>
    <dbReference type="NCBI Taxonomy" id="2762227"/>
    <lineage>
        <taxon>Bacteria</taxon>
        <taxon>Bacillati</taxon>
        <taxon>Actinomycetota</taxon>
        <taxon>Actinomycetes</taxon>
        <taxon>Micrococcales</taxon>
        <taxon>Cellulomonadaceae</taxon>
        <taxon>Oerskovia</taxon>
    </lineage>
</organism>
<accession>A0ABR8TUH3</accession>
<keyword evidence="3" id="KW-1185">Reference proteome</keyword>
<reference evidence="2 3" key="1">
    <citation type="submission" date="2020-08" db="EMBL/GenBank/DDBJ databases">
        <title>A Genomic Blueprint of the Chicken Gut Microbiome.</title>
        <authorList>
            <person name="Gilroy R."/>
            <person name="Ravi A."/>
            <person name="Getino M."/>
            <person name="Pursley I."/>
            <person name="Horton D.L."/>
            <person name="Alikhan N.-F."/>
            <person name="Baker D."/>
            <person name="Gharbi K."/>
            <person name="Hall N."/>
            <person name="Watson M."/>
            <person name="Adriaenssens E.M."/>
            <person name="Foster-Nyarko E."/>
            <person name="Jarju S."/>
            <person name="Secka A."/>
            <person name="Antonio M."/>
            <person name="Oren A."/>
            <person name="Chaudhuri R."/>
            <person name="La Ragione R.M."/>
            <person name="Hildebrand F."/>
            <person name="Pallen M.J."/>
        </authorList>
    </citation>
    <scope>NUCLEOTIDE SEQUENCE [LARGE SCALE GENOMIC DNA]</scope>
    <source>
        <strain evidence="2 3">Sa2CUA9</strain>
    </source>
</reference>
<proteinExistence type="predicted"/>
<name>A0ABR8TUH3_9CELL</name>
<protein>
    <submittedName>
        <fullName evidence="2">GNAT family N-acetyltransferase</fullName>
    </submittedName>
</protein>
<evidence type="ECO:0000313" key="3">
    <source>
        <dbReference type="Proteomes" id="UP000655570"/>
    </source>
</evidence>
<gene>
    <name evidence="2" type="ORF">H9641_01610</name>
</gene>
<dbReference type="EMBL" id="JACSQF010000001">
    <property type="protein sequence ID" value="MBD7979418.1"/>
    <property type="molecule type" value="Genomic_DNA"/>
</dbReference>